<evidence type="ECO:0000256" key="1">
    <source>
        <dbReference type="SAM" id="Coils"/>
    </source>
</evidence>
<name>A0A382XSP6_9ZZZZ</name>
<accession>A0A382XSP6</accession>
<dbReference type="InterPro" id="IPR036280">
    <property type="entry name" value="Multihaem_cyt_sf"/>
</dbReference>
<reference evidence="2" key="1">
    <citation type="submission" date="2018-05" db="EMBL/GenBank/DDBJ databases">
        <authorList>
            <person name="Lanie J.A."/>
            <person name="Ng W.-L."/>
            <person name="Kazmierczak K.M."/>
            <person name="Andrzejewski T.M."/>
            <person name="Davidsen T.M."/>
            <person name="Wayne K.J."/>
            <person name="Tettelin H."/>
            <person name="Glass J.I."/>
            <person name="Rusch D."/>
            <person name="Podicherti R."/>
            <person name="Tsui H.-C.T."/>
            <person name="Winkler M.E."/>
        </authorList>
    </citation>
    <scope>NUCLEOTIDE SEQUENCE</scope>
</reference>
<evidence type="ECO:0000313" key="2">
    <source>
        <dbReference type="EMBL" id="SVD73894.1"/>
    </source>
</evidence>
<proteinExistence type="predicted"/>
<feature type="non-terminal residue" evidence="2">
    <location>
        <position position="268"/>
    </location>
</feature>
<keyword evidence="1" id="KW-0175">Coiled coil</keyword>
<feature type="non-terminal residue" evidence="2">
    <location>
        <position position="1"/>
    </location>
</feature>
<organism evidence="2">
    <name type="scientific">marine metagenome</name>
    <dbReference type="NCBI Taxonomy" id="408172"/>
    <lineage>
        <taxon>unclassified sequences</taxon>
        <taxon>metagenomes</taxon>
        <taxon>ecological metagenomes</taxon>
    </lineage>
</organism>
<dbReference type="EMBL" id="UINC01170048">
    <property type="protein sequence ID" value="SVD73894.1"/>
    <property type="molecule type" value="Genomic_DNA"/>
</dbReference>
<dbReference type="Gene3D" id="1.10.287.1490">
    <property type="match status" value="1"/>
</dbReference>
<feature type="coiled-coil region" evidence="1">
    <location>
        <begin position="80"/>
        <end position="121"/>
    </location>
</feature>
<gene>
    <name evidence="2" type="ORF">METZ01_LOCUS426748</name>
</gene>
<dbReference type="AlphaFoldDB" id="A0A382XSP6"/>
<protein>
    <submittedName>
        <fullName evidence="2">Uncharacterized protein</fullName>
    </submittedName>
</protein>
<sequence>IPEYAALVTELDEARAAQASDGDANDRLAELASGMTEAKNHELETDLELRFVRGEIEEAWYLIESSEHSGRDSGEHRRRLAELKAAREQAAKDYAGAQDVVAGIQADIDEVSARVSEIEEDMRPYHRERDALLQKMEGVVFEVFGRRIPKIPTIDQVVLEAFEKNNFDQWVDRVDRCQNCHVAIDRAGFEDESNPFKTHPERKYYLGNHEVKSFGCTPCHGGQGPSVNSVEQAHGQVQFWEDPLFDTHDKVQARCLSCHSSVQGMDGA</sequence>
<dbReference type="SUPFAM" id="SSF48695">
    <property type="entry name" value="Multiheme cytochromes"/>
    <property type="match status" value="1"/>
</dbReference>